<feature type="domain" description="Aminotransferase class V" evidence="3">
    <location>
        <begin position="25"/>
        <end position="188"/>
    </location>
</feature>
<dbReference type="Pfam" id="PF00266">
    <property type="entry name" value="Aminotran_5"/>
    <property type="match status" value="1"/>
</dbReference>
<dbReference type="InterPro" id="IPR015424">
    <property type="entry name" value="PyrdxlP-dep_Trfase"/>
</dbReference>
<keyword evidence="5" id="KW-1185">Reference proteome</keyword>
<dbReference type="HOGENOM" id="CLU_003433_2_1_11"/>
<name>Q2JCD3_FRACC</name>
<protein>
    <recommendedName>
        <fullName evidence="3">Aminotransferase class V domain-containing protein</fullName>
    </recommendedName>
</protein>
<evidence type="ECO:0000256" key="1">
    <source>
        <dbReference type="ARBA" id="ARBA00001933"/>
    </source>
</evidence>
<accession>Q2JCD3</accession>
<evidence type="ECO:0000313" key="5">
    <source>
        <dbReference type="Proteomes" id="UP000001937"/>
    </source>
</evidence>
<comment type="cofactor">
    <cofactor evidence="1">
        <name>pyridoxal 5'-phosphate</name>
        <dbReference type="ChEBI" id="CHEBI:597326"/>
    </cofactor>
</comment>
<dbReference type="PANTHER" id="PTHR43586">
    <property type="entry name" value="CYSTEINE DESULFURASE"/>
    <property type="match status" value="1"/>
</dbReference>
<dbReference type="eggNOG" id="COG0520">
    <property type="taxonomic scope" value="Bacteria"/>
</dbReference>
<dbReference type="Gene3D" id="3.90.1150.10">
    <property type="entry name" value="Aspartate Aminotransferase, domain 1"/>
    <property type="match status" value="1"/>
</dbReference>
<sequence length="349" mass="36708">MEAGSGLHATRARLVSLMGPGLDADDLSFHHSASAAFASLLMAWRLPAGARIGVVPSEYGSNMLVLAARALRTAVSLVDLPVDETGVIDVETLDRAGVACADAPGRIGLADLDLVVFPQVPSQRGIVQPAAAIGARCAAEGVPLVLDVAQSLGQVEVRQTAASAYIGTSRKWLCGPRGAGFLAVRKGSVDLLDIAVPSLHSARFDRNDRPVPLPGLARLGIGEAATVSRIGLGQAVTELTDSGPSLVFARIARLAGQGRRLLDGAGGWRVREDPDSPCGIITMQPPPGTDPVAVRDRLYREDRVLTSAIPVERSRDLTGPVLRASAHVYTDPAEFERLAMGLERIAYDR</sequence>
<dbReference type="SUPFAM" id="SSF53383">
    <property type="entry name" value="PLP-dependent transferases"/>
    <property type="match status" value="1"/>
</dbReference>
<dbReference type="PhylomeDB" id="Q2JCD3"/>
<proteinExistence type="predicted"/>
<dbReference type="STRING" id="106370.Francci3_1683"/>
<keyword evidence="2" id="KW-0663">Pyridoxal phosphate</keyword>
<dbReference type="AlphaFoldDB" id="Q2JCD3"/>
<evidence type="ECO:0000259" key="3">
    <source>
        <dbReference type="Pfam" id="PF00266"/>
    </source>
</evidence>
<dbReference type="Gene3D" id="3.40.640.10">
    <property type="entry name" value="Type I PLP-dependent aspartate aminotransferase-like (Major domain)"/>
    <property type="match status" value="1"/>
</dbReference>
<reference evidence="4 5" key="1">
    <citation type="journal article" date="2007" name="Genome Res.">
        <title>Genome characteristics of facultatively symbiotic Frankia sp. strains reflect host range and host plant biogeography.</title>
        <authorList>
            <person name="Normand P."/>
            <person name="Lapierre P."/>
            <person name="Tisa L.S."/>
            <person name="Gogarten J.P."/>
            <person name="Alloisio N."/>
            <person name="Bagnarol E."/>
            <person name="Bassi C.A."/>
            <person name="Berry A.M."/>
            <person name="Bickhart D.M."/>
            <person name="Choisne N."/>
            <person name="Couloux A."/>
            <person name="Cournoyer B."/>
            <person name="Cruveiller S."/>
            <person name="Daubin V."/>
            <person name="Demange N."/>
            <person name="Francino M.P."/>
            <person name="Goltsman E."/>
            <person name="Huang Y."/>
            <person name="Kopp O.R."/>
            <person name="Labarre L."/>
            <person name="Lapidus A."/>
            <person name="Lavire C."/>
            <person name="Marechal J."/>
            <person name="Martinez M."/>
            <person name="Mastronunzio J.E."/>
            <person name="Mullin B.C."/>
            <person name="Niemann J."/>
            <person name="Pujic P."/>
            <person name="Rawnsley T."/>
            <person name="Rouy Z."/>
            <person name="Schenowitz C."/>
            <person name="Sellstedt A."/>
            <person name="Tavares F."/>
            <person name="Tomkins J.P."/>
            <person name="Vallenet D."/>
            <person name="Valverde C."/>
            <person name="Wall L.G."/>
            <person name="Wang Y."/>
            <person name="Medigue C."/>
            <person name="Benson D.R."/>
        </authorList>
    </citation>
    <scope>NUCLEOTIDE SEQUENCE [LARGE SCALE GENOMIC DNA]</scope>
    <source>
        <strain evidence="5">DSM 45818 / CECT 9043 / CcI3</strain>
    </source>
</reference>
<gene>
    <name evidence="4" type="ordered locus">Francci3_1683</name>
</gene>
<dbReference type="InterPro" id="IPR015422">
    <property type="entry name" value="PyrdxlP-dep_Trfase_small"/>
</dbReference>
<dbReference type="EMBL" id="CP000249">
    <property type="protein sequence ID" value="ABD11059.1"/>
    <property type="molecule type" value="Genomic_DNA"/>
</dbReference>
<dbReference type="InterPro" id="IPR015421">
    <property type="entry name" value="PyrdxlP-dep_Trfase_major"/>
</dbReference>
<organism evidence="4 5">
    <name type="scientific">Frankia casuarinae (strain DSM 45818 / CECT 9043 / HFP020203 / CcI3)</name>
    <dbReference type="NCBI Taxonomy" id="106370"/>
    <lineage>
        <taxon>Bacteria</taxon>
        <taxon>Bacillati</taxon>
        <taxon>Actinomycetota</taxon>
        <taxon>Actinomycetes</taxon>
        <taxon>Frankiales</taxon>
        <taxon>Frankiaceae</taxon>
        <taxon>Frankia</taxon>
    </lineage>
</organism>
<dbReference type="Proteomes" id="UP000001937">
    <property type="component" value="Chromosome"/>
</dbReference>
<dbReference type="PANTHER" id="PTHR43586:SF8">
    <property type="entry name" value="CYSTEINE DESULFURASE 1, CHLOROPLASTIC"/>
    <property type="match status" value="1"/>
</dbReference>
<evidence type="ECO:0000313" key="4">
    <source>
        <dbReference type="EMBL" id="ABD11059.1"/>
    </source>
</evidence>
<dbReference type="InterPro" id="IPR000192">
    <property type="entry name" value="Aminotrans_V_dom"/>
</dbReference>
<dbReference type="KEGG" id="fra:Francci3_1683"/>
<evidence type="ECO:0000256" key="2">
    <source>
        <dbReference type="ARBA" id="ARBA00022898"/>
    </source>
</evidence>